<evidence type="ECO:0000256" key="9">
    <source>
        <dbReference type="ARBA" id="ARBA00023316"/>
    </source>
</evidence>
<dbReference type="Pfam" id="PF03033">
    <property type="entry name" value="Glyco_transf_28"/>
    <property type="match status" value="1"/>
</dbReference>
<dbReference type="InterPro" id="IPR004276">
    <property type="entry name" value="GlycoTrans_28_N"/>
</dbReference>
<dbReference type="GO" id="GO:0050511">
    <property type="term" value="F:undecaprenyldiphospho-muramoylpentapeptide beta-N-acetylglucosaminyltransferase activity"/>
    <property type="evidence" value="ECO:0007669"/>
    <property type="project" value="UniProtKB-UniRule"/>
</dbReference>
<dbReference type="RefSeq" id="WP_222875060.1">
    <property type="nucleotide sequence ID" value="NZ_AP023361.1"/>
</dbReference>
<comment type="subcellular location">
    <subcellularLocation>
        <location evidence="10">Cell membrane</location>
        <topology evidence="10">Peripheral membrane protein</topology>
        <orientation evidence="10">Cytoplasmic side</orientation>
    </subcellularLocation>
</comment>
<dbReference type="Proteomes" id="UP000515317">
    <property type="component" value="Chromosome"/>
</dbReference>
<reference evidence="13 14" key="1">
    <citation type="submission" date="2020-08" db="EMBL/GenBank/DDBJ databases">
        <title>Genome sequence of Rhizobiales bacterium strain IZ6.</title>
        <authorList>
            <person name="Nakai R."/>
            <person name="Naganuma T."/>
        </authorList>
    </citation>
    <scope>NUCLEOTIDE SEQUENCE [LARGE SCALE GENOMIC DNA]</scope>
    <source>
        <strain evidence="13 14">IZ6</strain>
    </source>
</reference>
<evidence type="ECO:0000313" key="13">
    <source>
        <dbReference type="EMBL" id="BCJ91413.1"/>
    </source>
</evidence>
<dbReference type="EC" id="2.4.1.227" evidence="10"/>
<keyword evidence="8 10" id="KW-0131">Cell cycle</keyword>
<comment type="caution">
    <text evidence="10">Lacks conserved residue(s) required for the propagation of feature annotation.</text>
</comment>
<dbReference type="GO" id="GO:0008360">
    <property type="term" value="P:regulation of cell shape"/>
    <property type="evidence" value="ECO:0007669"/>
    <property type="project" value="UniProtKB-KW"/>
</dbReference>
<proteinExistence type="inferred from homology"/>
<keyword evidence="4 10" id="KW-0808">Transferase</keyword>
<evidence type="ECO:0000313" key="14">
    <source>
        <dbReference type="Proteomes" id="UP000515317"/>
    </source>
</evidence>
<feature type="binding site" evidence="10">
    <location>
        <position position="125"/>
    </location>
    <ligand>
        <name>UDP-N-acetyl-alpha-D-glucosamine</name>
        <dbReference type="ChEBI" id="CHEBI:57705"/>
    </ligand>
</feature>
<dbReference type="InterPro" id="IPR006009">
    <property type="entry name" value="GlcNAc_MurG"/>
</dbReference>
<dbReference type="PANTHER" id="PTHR21015:SF22">
    <property type="entry name" value="GLYCOSYLTRANSFERASE"/>
    <property type="match status" value="1"/>
</dbReference>
<keyword evidence="1 10" id="KW-1003">Cell membrane</keyword>
<comment type="pathway">
    <text evidence="10">Cell wall biogenesis; peptidoglycan biosynthesis.</text>
</comment>
<evidence type="ECO:0000256" key="10">
    <source>
        <dbReference type="HAMAP-Rule" id="MF_00033"/>
    </source>
</evidence>
<feature type="binding site" evidence="10">
    <location>
        <position position="195"/>
    </location>
    <ligand>
        <name>UDP-N-acetyl-alpha-D-glucosamine</name>
        <dbReference type="ChEBI" id="CHEBI:57705"/>
    </ligand>
</feature>
<gene>
    <name evidence="10 13" type="primary">murG</name>
    <name evidence="13" type="ORF">IZ6_21480</name>
</gene>
<evidence type="ECO:0000256" key="5">
    <source>
        <dbReference type="ARBA" id="ARBA00022960"/>
    </source>
</evidence>
<dbReference type="HAMAP" id="MF_00033">
    <property type="entry name" value="MurG"/>
    <property type="match status" value="1"/>
</dbReference>
<dbReference type="NCBIfam" id="TIGR01133">
    <property type="entry name" value="murG"/>
    <property type="match status" value="1"/>
</dbReference>
<keyword evidence="3 10" id="KW-0328">Glycosyltransferase</keyword>
<accession>A0A6S6QJF6</accession>
<dbReference type="InterPro" id="IPR007235">
    <property type="entry name" value="Glyco_trans_28_C"/>
</dbReference>
<feature type="binding site" evidence="10">
    <location>
        <begin position="14"/>
        <end position="16"/>
    </location>
    <ligand>
        <name>UDP-N-acetyl-alpha-D-glucosamine</name>
        <dbReference type="ChEBI" id="CHEBI:57705"/>
    </ligand>
</feature>
<dbReference type="PANTHER" id="PTHR21015">
    <property type="entry name" value="UDP-N-ACETYLGLUCOSAMINE--N-ACETYLMURAMYL-(PENTAPEPTIDE) PYROPHOSPHORYL-UNDECAPRENOL N-ACETYLGLUCOSAMINE TRANSFERASE 1"/>
    <property type="match status" value="1"/>
</dbReference>
<feature type="binding site" evidence="10">
    <location>
        <position position="168"/>
    </location>
    <ligand>
        <name>UDP-N-acetyl-alpha-D-glucosamine</name>
        <dbReference type="ChEBI" id="CHEBI:57705"/>
    </ligand>
</feature>
<evidence type="ECO:0000259" key="11">
    <source>
        <dbReference type="Pfam" id="PF03033"/>
    </source>
</evidence>
<evidence type="ECO:0000256" key="4">
    <source>
        <dbReference type="ARBA" id="ARBA00022679"/>
    </source>
</evidence>
<dbReference type="EMBL" id="AP023361">
    <property type="protein sequence ID" value="BCJ91413.1"/>
    <property type="molecule type" value="Genomic_DNA"/>
</dbReference>
<comment type="catalytic activity">
    <reaction evidence="10">
        <text>di-trans,octa-cis-undecaprenyl diphospho-N-acetyl-alpha-D-muramoyl-L-alanyl-D-glutamyl-meso-2,6-diaminopimeloyl-D-alanyl-D-alanine + UDP-N-acetyl-alpha-D-glucosamine = di-trans,octa-cis-undecaprenyl diphospho-[N-acetyl-alpha-D-glucosaminyl-(1-&gt;4)]-N-acetyl-alpha-D-muramoyl-L-alanyl-D-glutamyl-meso-2,6-diaminopimeloyl-D-alanyl-D-alanine + UDP + H(+)</text>
        <dbReference type="Rhea" id="RHEA:31227"/>
        <dbReference type="ChEBI" id="CHEBI:15378"/>
        <dbReference type="ChEBI" id="CHEBI:57705"/>
        <dbReference type="ChEBI" id="CHEBI:58223"/>
        <dbReference type="ChEBI" id="CHEBI:61387"/>
        <dbReference type="ChEBI" id="CHEBI:61388"/>
        <dbReference type="EC" id="2.4.1.227"/>
    </reaction>
</comment>
<evidence type="ECO:0000256" key="8">
    <source>
        <dbReference type="ARBA" id="ARBA00023306"/>
    </source>
</evidence>
<dbReference type="GO" id="GO:0071555">
    <property type="term" value="P:cell wall organization"/>
    <property type="evidence" value="ECO:0007669"/>
    <property type="project" value="UniProtKB-KW"/>
</dbReference>
<evidence type="ECO:0000256" key="6">
    <source>
        <dbReference type="ARBA" id="ARBA00022984"/>
    </source>
</evidence>
<feature type="domain" description="Glycosyltransferase family 28 N-terminal" evidence="11">
    <location>
        <begin position="7"/>
        <end position="143"/>
    </location>
</feature>
<organism evidence="13 14">
    <name type="scientific">Terrihabitans soli</name>
    <dbReference type="NCBI Taxonomy" id="708113"/>
    <lineage>
        <taxon>Bacteria</taxon>
        <taxon>Pseudomonadati</taxon>
        <taxon>Pseudomonadota</taxon>
        <taxon>Alphaproteobacteria</taxon>
        <taxon>Hyphomicrobiales</taxon>
        <taxon>Terrihabitans</taxon>
    </lineage>
</organism>
<dbReference type="GO" id="GO:0005975">
    <property type="term" value="P:carbohydrate metabolic process"/>
    <property type="evidence" value="ECO:0007669"/>
    <property type="project" value="InterPro"/>
</dbReference>
<dbReference type="GO" id="GO:0005886">
    <property type="term" value="C:plasma membrane"/>
    <property type="evidence" value="ECO:0007669"/>
    <property type="project" value="UniProtKB-SubCell"/>
</dbReference>
<keyword evidence="6 10" id="KW-0573">Peptidoglycan synthesis</keyword>
<evidence type="ECO:0000256" key="3">
    <source>
        <dbReference type="ARBA" id="ARBA00022676"/>
    </source>
</evidence>
<dbReference type="Pfam" id="PF04101">
    <property type="entry name" value="Glyco_tran_28_C"/>
    <property type="match status" value="1"/>
</dbReference>
<keyword evidence="2 10" id="KW-0132">Cell division</keyword>
<protein>
    <recommendedName>
        <fullName evidence="10">UDP-N-acetylglucosamine--N-acetylmuramyl-(pentapeptide) pyrophosphoryl-undecaprenol N-acetylglucosamine transferase</fullName>
        <ecNumber evidence="10">2.4.1.227</ecNumber>
    </recommendedName>
    <alternativeName>
        <fullName evidence="10">Undecaprenyl-PP-MurNAc-pentapeptide-UDPGlcNAc GlcNAc transferase</fullName>
    </alternativeName>
</protein>
<comment type="function">
    <text evidence="10">Cell wall formation. Catalyzes the transfer of a GlcNAc subunit on undecaprenyl-pyrophosphoryl-MurNAc-pentapeptide (lipid intermediate I) to form undecaprenyl-pyrophosphoryl-MurNAc-(pentapeptide)GlcNAc (lipid intermediate II).</text>
</comment>
<evidence type="ECO:0000259" key="12">
    <source>
        <dbReference type="Pfam" id="PF04101"/>
    </source>
</evidence>
<evidence type="ECO:0000256" key="1">
    <source>
        <dbReference type="ARBA" id="ARBA00022475"/>
    </source>
</evidence>
<dbReference type="AlphaFoldDB" id="A0A6S6QJF6"/>
<keyword evidence="5 10" id="KW-0133">Cell shape</keyword>
<evidence type="ECO:0000256" key="7">
    <source>
        <dbReference type="ARBA" id="ARBA00023136"/>
    </source>
</evidence>
<keyword evidence="14" id="KW-1185">Reference proteome</keyword>
<name>A0A6S6QJF6_9HYPH</name>
<dbReference type="GO" id="GO:0051301">
    <property type="term" value="P:cell division"/>
    <property type="evidence" value="ECO:0007669"/>
    <property type="project" value="UniProtKB-KW"/>
</dbReference>
<dbReference type="Gene3D" id="3.40.50.2000">
    <property type="entry name" value="Glycogen Phosphorylase B"/>
    <property type="match status" value="2"/>
</dbReference>
<comment type="similarity">
    <text evidence="10">Belongs to the glycosyltransferase 28 family. MurG subfamily.</text>
</comment>
<keyword evidence="9 10" id="KW-0961">Cell wall biogenesis/degradation</keyword>
<feature type="binding site" evidence="10">
    <location>
        <position position="296"/>
    </location>
    <ligand>
        <name>UDP-N-acetyl-alpha-D-glucosamine</name>
        <dbReference type="ChEBI" id="CHEBI:57705"/>
    </ligand>
</feature>
<evidence type="ECO:0000256" key="2">
    <source>
        <dbReference type="ARBA" id="ARBA00022618"/>
    </source>
</evidence>
<dbReference type="KEGG" id="tso:IZ6_21480"/>
<sequence>MADTRPVLLAAGGTGGHLFPAEALAAELAKRGVPVDLITDPRAKEYAGNFPARAVYAVDSATFGSKNPLAIFKAAAKIGLGFGESARLIRKLKPRALVGFGGYPSLPPLLAGQLLGVPTIIHEQNAVMGRANRILAPRATRIGMGFPNLTNAKPGLLEKATHVGNPVREAVRTAASTYAAPEAGGPIRLLSFGGSQGARIMSVTVPPAIAALEPELRARLKIVQQSRPEDLEHAEEIYRKAGVKAELSPFFRDLPQRMADAHLVIARSGASTVAELCVIGRPSFLVPLPHSLDNDQLENARSLEAAGGGTLVPQAEFTPANLARLLTDLLAKPQTLSGQAKAASAYARPDAAARLADLVLEAAP</sequence>
<dbReference type="GO" id="GO:0009252">
    <property type="term" value="P:peptidoglycan biosynthetic process"/>
    <property type="evidence" value="ECO:0007669"/>
    <property type="project" value="UniProtKB-UniRule"/>
</dbReference>
<dbReference type="CDD" id="cd03785">
    <property type="entry name" value="GT28_MurG"/>
    <property type="match status" value="1"/>
</dbReference>
<dbReference type="SUPFAM" id="SSF53756">
    <property type="entry name" value="UDP-Glycosyltransferase/glycogen phosphorylase"/>
    <property type="match status" value="1"/>
</dbReference>
<dbReference type="UniPathway" id="UPA00219"/>
<feature type="domain" description="Glycosyl transferase family 28 C-terminal" evidence="12">
    <location>
        <begin position="192"/>
        <end position="354"/>
    </location>
</feature>
<keyword evidence="7 10" id="KW-0472">Membrane</keyword>